<dbReference type="EMBL" id="VEVO01000004">
    <property type="protein sequence ID" value="KAF0043701.1"/>
    <property type="molecule type" value="Genomic_DNA"/>
</dbReference>
<sequence>MLRLSKTEVPRTPTPCSYENFTSRKAFPARHGRHTGVASHDQWQPVAFAVHSSTGFTPYLITNGREALMPVDLVMDPLQGDLVHGPPEDFAGSLLRRLDTAFNRMRDNNLASSKKQKTYYDIRIRHNPYEVGDLVWLILQSKLTPQWKRPYLIQGRRAGVDLNGEHDQRIQISWLPRDIYNGPLSNYVTSPTSGFGQIEACLIHVDE</sequence>
<dbReference type="AlphaFoldDB" id="A0A6A4TLF8"/>
<evidence type="ECO:0000313" key="1">
    <source>
        <dbReference type="EMBL" id="KAF0043701.1"/>
    </source>
</evidence>
<name>A0A6A4TLF8_SCOMX</name>
<proteinExistence type="predicted"/>
<accession>A0A6A4TLF8</accession>
<dbReference type="Proteomes" id="UP000438429">
    <property type="component" value="Unassembled WGS sequence"/>
</dbReference>
<protein>
    <submittedName>
        <fullName evidence="1">Uncharacterized protein</fullName>
    </submittedName>
</protein>
<gene>
    <name evidence="1" type="ORF">F2P81_005038</name>
</gene>
<comment type="caution">
    <text evidence="1">The sequence shown here is derived from an EMBL/GenBank/DDBJ whole genome shotgun (WGS) entry which is preliminary data.</text>
</comment>
<organism evidence="1 2">
    <name type="scientific">Scophthalmus maximus</name>
    <name type="common">Turbot</name>
    <name type="synonym">Psetta maxima</name>
    <dbReference type="NCBI Taxonomy" id="52904"/>
    <lineage>
        <taxon>Eukaryota</taxon>
        <taxon>Metazoa</taxon>
        <taxon>Chordata</taxon>
        <taxon>Craniata</taxon>
        <taxon>Vertebrata</taxon>
        <taxon>Euteleostomi</taxon>
        <taxon>Actinopterygii</taxon>
        <taxon>Neopterygii</taxon>
        <taxon>Teleostei</taxon>
        <taxon>Neoteleostei</taxon>
        <taxon>Acanthomorphata</taxon>
        <taxon>Carangaria</taxon>
        <taxon>Pleuronectiformes</taxon>
        <taxon>Pleuronectoidei</taxon>
        <taxon>Scophthalmidae</taxon>
        <taxon>Scophthalmus</taxon>
    </lineage>
</organism>
<evidence type="ECO:0000313" key="2">
    <source>
        <dbReference type="Proteomes" id="UP000438429"/>
    </source>
</evidence>
<reference evidence="1 2" key="1">
    <citation type="submission" date="2019-06" db="EMBL/GenBank/DDBJ databases">
        <title>Draft genomes of female and male turbot (Scophthalmus maximus).</title>
        <authorList>
            <person name="Xu H."/>
            <person name="Xu X.-W."/>
            <person name="Shao C."/>
            <person name="Chen S."/>
        </authorList>
    </citation>
    <scope>NUCLEOTIDE SEQUENCE [LARGE SCALE GENOMIC DNA]</scope>
    <source>
        <strain evidence="1">Ysfricsl-2016a</strain>
        <tissue evidence="1">Blood</tissue>
    </source>
</reference>